<evidence type="ECO:0000313" key="2">
    <source>
        <dbReference type="Proteomes" id="UP001234989"/>
    </source>
</evidence>
<keyword evidence="2" id="KW-1185">Reference proteome</keyword>
<dbReference type="Proteomes" id="UP001234989">
    <property type="component" value="Chromosome 7"/>
</dbReference>
<dbReference type="InterPro" id="IPR032675">
    <property type="entry name" value="LRR_dom_sf"/>
</dbReference>
<organism evidence="1 2">
    <name type="scientific">Solanum verrucosum</name>
    <dbReference type="NCBI Taxonomy" id="315347"/>
    <lineage>
        <taxon>Eukaryota</taxon>
        <taxon>Viridiplantae</taxon>
        <taxon>Streptophyta</taxon>
        <taxon>Embryophyta</taxon>
        <taxon>Tracheophyta</taxon>
        <taxon>Spermatophyta</taxon>
        <taxon>Magnoliopsida</taxon>
        <taxon>eudicotyledons</taxon>
        <taxon>Gunneridae</taxon>
        <taxon>Pentapetalae</taxon>
        <taxon>asterids</taxon>
        <taxon>lamiids</taxon>
        <taxon>Solanales</taxon>
        <taxon>Solanaceae</taxon>
        <taxon>Solanoideae</taxon>
        <taxon>Solaneae</taxon>
        <taxon>Solanum</taxon>
    </lineage>
</organism>
<accession>A0AAF0U640</accession>
<dbReference type="Pfam" id="PF00560">
    <property type="entry name" value="LRR_1"/>
    <property type="match status" value="2"/>
</dbReference>
<evidence type="ECO:0000313" key="1">
    <source>
        <dbReference type="EMBL" id="WMV39945.1"/>
    </source>
</evidence>
<name>A0AAF0U640_SOLVR</name>
<reference evidence="1" key="1">
    <citation type="submission" date="2023-08" db="EMBL/GenBank/DDBJ databases">
        <title>A de novo genome assembly of Solanum verrucosum Schlechtendal, a Mexican diploid species geographically isolated from the other diploid A-genome species in potato relatives.</title>
        <authorList>
            <person name="Hosaka K."/>
        </authorList>
    </citation>
    <scope>NUCLEOTIDE SEQUENCE</scope>
    <source>
        <tissue evidence="1">Young leaves</tissue>
    </source>
</reference>
<dbReference type="EMBL" id="CP133618">
    <property type="protein sequence ID" value="WMV39945.1"/>
    <property type="molecule type" value="Genomic_DNA"/>
</dbReference>
<dbReference type="PANTHER" id="PTHR48065:SF11">
    <property type="entry name" value="OS11G0213300 PROTEIN"/>
    <property type="match status" value="1"/>
</dbReference>
<dbReference type="AlphaFoldDB" id="A0AAF0U640"/>
<dbReference type="SUPFAM" id="SSF52058">
    <property type="entry name" value="L domain-like"/>
    <property type="match status" value="1"/>
</dbReference>
<sequence length="118" mass="12930">MLEGDVSFLFDISKSEFIESLISLDLNHNRIFGSLSLPQGLKDVPLQSFNVSYNRLCGQIPQGGTLQSFDVYSYLHNKCLCGSPLPDWRGNDIEEVRVGAVAAVFDGHIGYSSASLMA</sequence>
<proteinExistence type="predicted"/>
<protein>
    <submittedName>
        <fullName evidence="1">Uncharacterized protein</fullName>
    </submittedName>
</protein>
<dbReference type="PANTHER" id="PTHR48065">
    <property type="entry name" value="OS10G0469600 PROTEIN"/>
    <property type="match status" value="1"/>
</dbReference>
<dbReference type="Gene3D" id="3.80.10.10">
    <property type="entry name" value="Ribonuclease Inhibitor"/>
    <property type="match status" value="1"/>
</dbReference>
<dbReference type="InterPro" id="IPR001611">
    <property type="entry name" value="Leu-rich_rpt"/>
</dbReference>
<gene>
    <name evidence="1" type="ORF">MTR67_033330</name>
</gene>